<evidence type="ECO:0000313" key="2">
    <source>
        <dbReference type="Proteomes" id="UP000255102"/>
    </source>
</evidence>
<proteinExistence type="predicted"/>
<dbReference type="EMBL" id="UGPW01000001">
    <property type="protein sequence ID" value="STY87078.1"/>
    <property type="molecule type" value="Genomic_DNA"/>
</dbReference>
<protein>
    <submittedName>
        <fullName evidence="1">Uncharacterized protein</fullName>
    </submittedName>
</protein>
<gene>
    <name evidence="1" type="ORF">NCTC11227_01077</name>
</gene>
<dbReference type="AlphaFoldDB" id="A0A378PKW6"/>
<accession>A0A378PKW6</accession>
<reference evidence="1 2" key="1">
    <citation type="submission" date="2018-06" db="EMBL/GenBank/DDBJ databases">
        <authorList>
            <consortium name="Pathogen Informatics"/>
            <person name="Doyle S."/>
        </authorList>
    </citation>
    <scope>NUCLEOTIDE SEQUENCE [LARGE SCALE GENOMIC DNA]</scope>
    <source>
        <strain evidence="1 2">NCTC11227</strain>
    </source>
</reference>
<sequence>MTQQEFFKYLNSGVTTLGIFNYSNMIFTKECEVLDGDMYLIYRYNPSLNQ</sequence>
<evidence type="ECO:0000313" key="1">
    <source>
        <dbReference type="EMBL" id="STY87078.1"/>
    </source>
</evidence>
<dbReference type="Proteomes" id="UP000255102">
    <property type="component" value="Unassembled WGS sequence"/>
</dbReference>
<organism evidence="1 2">
    <name type="scientific">Moraxella ovis</name>
    <dbReference type="NCBI Taxonomy" id="29433"/>
    <lineage>
        <taxon>Bacteria</taxon>
        <taxon>Pseudomonadati</taxon>
        <taxon>Pseudomonadota</taxon>
        <taxon>Gammaproteobacteria</taxon>
        <taxon>Moraxellales</taxon>
        <taxon>Moraxellaceae</taxon>
        <taxon>Moraxella</taxon>
    </lineage>
</organism>
<name>A0A378PKW6_9GAMM</name>